<name>A0A9P8I374_9PEZI</name>
<dbReference type="CDD" id="cd09917">
    <property type="entry name" value="F-box_SF"/>
    <property type="match status" value="1"/>
</dbReference>
<evidence type="ECO:0000313" key="3">
    <source>
        <dbReference type="Proteomes" id="UP000698800"/>
    </source>
</evidence>
<dbReference type="Pfam" id="PF00646">
    <property type="entry name" value="F-box"/>
    <property type="match status" value="1"/>
</dbReference>
<comment type="caution">
    <text evidence="2">The sequence shown here is derived from an EMBL/GenBank/DDBJ whole genome shotgun (WGS) entry which is preliminary data.</text>
</comment>
<dbReference type="OrthoDB" id="5288671at2759"/>
<organism evidence="2 3">
    <name type="scientific">Glutinoglossum americanum</name>
    <dbReference type="NCBI Taxonomy" id="1670608"/>
    <lineage>
        <taxon>Eukaryota</taxon>
        <taxon>Fungi</taxon>
        <taxon>Dikarya</taxon>
        <taxon>Ascomycota</taxon>
        <taxon>Pezizomycotina</taxon>
        <taxon>Geoglossomycetes</taxon>
        <taxon>Geoglossales</taxon>
        <taxon>Geoglossaceae</taxon>
        <taxon>Glutinoglossum</taxon>
    </lineage>
</organism>
<dbReference type="InterPro" id="IPR036047">
    <property type="entry name" value="F-box-like_dom_sf"/>
</dbReference>
<dbReference type="InterPro" id="IPR001810">
    <property type="entry name" value="F-box_dom"/>
</dbReference>
<dbReference type="Proteomes" id="UP000698800">
    <property type="component" value="Unassembled WGS sequence"/>
</dbReference>
<accession>A0A9P8I374</accession>
<protein>
    <recommendedName>
        <fullName evidence="1">F-box domain-containing protein</fullName>
    </recommendedName>
</protein>
<evidence type="ECO:0000259" key="1">
    <source>
        <dbReference type="Pfam" id="PF00646"/>
    </source>
</evidence>
<proteinExistence type="predicted"/>
<feature type="domain" description="F-box" evidence="1">
    <location>
        <begin position="27"/>
        <end position="59"/>
    </location>
</feature>
<gene>
    <name evidence="2" type="ORF">FGG08_005640</name>
</gene>
<dbReference type="AlphaFoldDB" id="A0A9P8I374"/>
<evidence type="ECO:0000313" key="2">
    <source>
        <dbReference type="EMBL" id="KAH0537574.1"/>
    </source>
</evidence>
<sequence length="508" mass="58121">MPQTRSSLKAQALAARPVNRSDPFDVLDDLCIDFIFRHFSPTDIVRCGVVSRHWRTTVQYNLRRSVIRRHYPYAWNEKDFDNITTEEELFVKFRRLTYQECAIKSGEATWLRKFTGADRYCIAGNYFAWHSENNTEISWQKLTGTGEHGLLVGGVRRVRLRRYMPHLEKAVKAKHMLLNEDGFLFLRLAVSCPPPEWREDQDSQTDLVISLRTGGVIWSKKYPFGRISKSAMPLSMGKERIYFLTPFTSGIPPPGTTLVAANIGDGEILYTVHIASQTLSGGDFQGLLKFIRIRDKEYIINLDGGDSNLHGPNFTILDATTGAILQRISYGNYYGRQVMAHPNLPAFALWSDPGYCVSALGNNPIYVQTFSLLEDGTFARTRMDLIARKPEYNWVRNLKVHPFTMRGFWNRHSDVRIVNIKRLEGSEISDLKYNVHGHIDNWYSIVSDIPITLPSRTESGERRKCPISETELGNTLPVLVDDRKVLVSSNCFQSSMKNVYIFSFGPDW</sequence>
<reference evidence="2" key="1">
    <citation type="submission" date="2021-03" db="EMBL/GenBank/DDBJ databases">
        <title>Comparative genomics and phylogenomic investigation of the class Geoglossomycetes provide insights into ecological specialization and systematics.</title>
        <authorList>
            <person name="Melie T."/>
            <person name="Pirro S."/>
            <person name="Miller A.N."/>
            <person name="Quandt A."/>
        </authorList>
    </citation>
    <scope>NUCLEOTIDE SEQUENCE</scope>
    <source>
        <strain evidence="2">GBOQ0MN5Z8</strain>
    </source>
</reference>
<dbReference type="EMBL" id="JAGHQL010000139">
    <property type="protein sequence ID" value="KAH0537574.1"/>
    <property type="molecule type" value="Genomic_DNA"/>
</dbReference>
<keyword evidence="3" id="KW-1185">Reference proteome</keyword>
<dbReference type="SUPFAM" id="SSF81383">
    <property type="entry name" value="F-box domain"/>
    <property type="match status" value="1"/>
</dbReference>